<accession>A0AAQ3KYY6</accession>
<evidence type="ECO:0000313" key="3">
    <source>
        <dbReference type="EMBL" id="WOL17155.1"/>
    </source>
</evidence>
<evidence type="ECO:0000313" key="4">
    <source>
        <dbReference type="Proteomes" id="UP001327560"/>
    </source>
</evidence>
<dbReference type="InterPro" id="IPR012921">
    <property type="entry name" value="SPOC_C"/>
</dbReference>
<feature type="compositionally biased region" description="Pro residues" evidence="1">
    <location>
        <begin position="812"/>
        <end position="842"/>
    </location>
</feature>
<feature type="domain" description="Spen paralogue and orthologue SPOC C-terminal" evidence="2">
    <location>
        <begin position="370"/>
        <end position="515"/>
    </location>
</feature>
<feature type="compositionally biased region" description="Low complexity" evidence="1">
    <location>
        <begin position="1035"/>
        <end position="1047"/>
    </location>
</feature>
<keyword evidence="4" id="KW-1185">Reference proteome</keyword>
<feature type="compositionally biased region" description="Basic and acidic residues" evidence="1">
    <location>
        <begin position="554"/>
        <end position="565"/>
    </location>
</feature>
<sequence length="1114" mass="122648">MDLLPDGKIHSIVTHPQNDSYANLPTIGSNLPLPLLTPPLVSSPLRTQGFSLSNEFTSRFTGAQFHSGHNPVDSVTSTLTSMYRTGAAFLESPSSNNSFKFHQREPAIATNLSAPEVFGSTHSRSFLDGITRQTESTKIHSYIEMNMIHPSRVVSCTETYVAPQGSVVGYPNYDPPSQLNSHSMTSCLRSAEKYKMRKVNEYSDSSDRSLVQDLKESGLLKTNSNDQYTYIADVRSTRKDTTKQSAVNRGKSDLGSENVKTSISDNNDRRQLNNRDKEQNQKVPNDLLTSVGYSDYRKISRTDEKSKSASHIMEFCETNDVEDTSNSKHDFQNCSLGSRNSVVDLSDSLSPRDPDEQTKSFAGKMFSVSTEKLWDGSLQLNTSTTVAAVAFFKSGEKVHDIRWSDLVEVKGKVKLQAFEKFIQELPRSRTRALMVISLCWKAGSSLSGLEGMKEVANGYKESERVGFAQICPGIDLYVCPRSDTIITILAKFGFFKGMAAVEEDPNSLIGCIVWRRSGQSLNSNRKPSDRIVNSLVQHQLHSSKEITDSSLSQKQDEHSKQALLDTRETNGVSCQKLLETKSTNGNIAGHTGTESKLIESNEKSSSECSSKSSTLHGTSSLPYNSPIAPVQRYSPQKVEIRSKECLKSSLLHAAETNVVGSEPARLIPLQSTQMLPESHQGNIASIESSSNLSSCSNHFMQSDPPKPFGSFPVQQTVQRSYSCSQDNPAASVSKAESYMMHFKESATPAMSCKLSQTTLPGPPPLPPDVLERLIQSQAAISKVTSVGIINAELPAEHVCEPKKSSIVTEPNPVLPGQPPLLPPGLPPPLPPGLHPPLPPGPHPSLTKTAKVSASLVDVDDLPEFDFSSTCEVPRTTANIHPWSRPVPDVPLFNKQLPSDLGKSLKPLGSSMQSIEVIQRQHFSSFLGDSLKNYQGIPSATNFEKPIPDTVIRNTQSHEQPCIDARKCSVGPILNSSYPRKRRWDDDDDDMPEWCPPDTECVEQIRNITAINLPSPVYTRNPEFARHHPFVPPPSSSSLCSPRSPGLPHGYQHEVRGPPTLSHNPNPPVQIRAAAGFDHCIQKSPLVQNPTNFSRYRTSTRNKRPLDVPSRYQRP</sequence>
<feature type="region of interest" description="Disordered" evidence="1">
    <location>
        <begin position="238"/>
        <end position="289"/>
    </location>
</feature>
<evidence type="ECO:0000259" key="2">
    <source>
        <dbReference type="Pfam" id="PF07744"/>
    </source>
</evidence>
<feature type="region of interest" description="Disordered" evidence="1">
    <location>
        <begin position="1082"/>
        <end position="1114"/>
    </location>
</feature>
<reference evidence="3 4" key="1">
    <citation type="submission" date="2023-10" db="EMBL/GenBank/DDBJ databases">
        <title>Chromosome-scale genome assembly provides insights into flower coloration mechanisms of Canna indica.</title>
        <authorList>
            <person name="Li C."/>
        </authorList>
    </citation>
    <scope>NUCLEOTIDE SEQUENCE [LARGE SCALE GENOMIC DNA]</scope>
    <source>
        <tissue evidence="3">Flower</tissue>
    </source>
</reference>
<dbReference type="CDD" id="cd21538">
    <property type="entry name" value="SPOC_TFIIS"/>
    <property type="match status" value="1"/>
</dbReference>
<proteinExistence type="predicted"/>
<dbReference type="PANTHER" id="PTHR11477:SF37">
    <property type="entry name" value="SPEN PARALOGUE AND ORTHOLOGUE SPOC C-TERMINAL DOMAIN-CONTAINING PROTEIN"/>
    <property type="match status" value="1"/>
</dbReference>
<dbReference type="Pfam" id="PF07744">
    <property type="entry name" value="SPOC"/>
    <property type="match status" value="1"/>
</dbReference>
<feature type="compositionally biased region" description="Low complexity" evidence="1">
    <location>
        <begin position="606"/>
        <end position="621"/>
    </location>
</feature>
<feature type="region of interest" description="Disordered" evidence="1">
    <location>
        <begin position="543"/>
        <end position="565"/>
    </location>
</feature>
<feature type="region of interest" description="Disordered" evidence="1">
    <location>
        <begin position="808"/>
        <end position="846"/>
    </location>
</feature>
<dbReference type="AlphaFoldDB" id="A0AAQ3KYY6"/>
<dbReference type="PANTHER" id="PTHR11477">
    <property type="entry name" value="TRANSCRIPTION FACTOR S-II ZINC FINGER DOMAIN-CONTAINING PROTEIN"/>
    <property type="match status" value="1"/>
</dbReference>
<feature type="compositionally biased region" description="Basic and acidic residues" evidence="1">
    <location>
        <begin position="266"/>
        <end position="280"/>
    </location>
</feature>
<dbReference type="Proteomes" id="UP001327560">
    <property type="component" value="Chromosome 8"/>
</dbReference>
<dbReference type="GO" id="GO:0005634">
    <property type="term" value="C:nucleus"/>
    <property type="evidence" value="ECO:0007669"/>
    <property type="project" value="TreeGrafter"/>
</dbReference>
<gene>
    <name evidence="3" type="ORF">Cni_G25944</name>
</gene>
<feature type="region of interest" description="Disordered" evidence="1">
    <location>
        <begin position="1031"/>
        <end position="1068"/>
    </location>
</feature>
<feature type="region of interest" description="Disordered" evidence="1">
    <location>
        <begin position="583"/>
        <end position="628"/>
    </location>
</feature>
<name>A0AAQ3KYY6_9LILI</name>
<evidence type="ECO:0000256" key="1">
    <source>
        <dbReference type="SAM" id="MobiDB-lite"/>
    </source>
</evidence>
<feature type="compositionally biased region" description="Basic and acidic residues" evidence="1">
    <location>
        <begin position="596"/>
        <end position="605"/>
    </location>
</feature>
<feature type="compositionally biased region" description="Polar residues" evidence="1">
    <location>
        <begin position="1084"/>
        <end position="1096"/>
    </location>
</feature>
<dbReference type="EMBL" id="CP136897">
    <property type="protein sequence ID" value="WOL17155.1"/>
    <property type="molecule type" value="Genomic_DNA"/>
</dbReference>
<protein>
    <recommendedName>
        <fullName evidence="2">Spen paralogue and orthologue SPOC C-terminal domain-containing protein</fullName>
    </recommendedName>
</protein>
<dbReference type="GO" id="GO:0006351">
    <property type="term" value="P:DNA-templated transcription"/>
    <property type="evidence" value="ECO:0007669"/>
    <property type="project" value="TreeGrafter"/>
</dbReference>
<organism evidence="3 4">
    <name type="scientific">Canna indica</name>
    <name type="common">Indian-shot</name>
    <dbReference type="NCBI Taxonomy" id="4628"/>
    <lineage>
        <taxon>Eukaryota</taxon>
        <taxon>Viridiplantae</taxon>
        <taxon>Streptophyta</taxon>
        <taxon>Embryophyta</taxon>
        <taxon>Tracheophyta</taxon>
        <taxon>Spermatophyta</taxon>
        <taxon>Magnoliopsida</taxon>
        <taxon>Liliopsida</taxon>
        <taxon>Zingiberales</taxon>
        <taxon>Cannaceae</taxon>
        <taxon>Canna</taxon>
    </lineage>
</organism>